<feature type="compositionally biased region" description="Basic and acidic residues" evidence="1">
    <location>
        <begin position="127"/>
        <end position="147"/>
    </location>
</feature>
<feature type="region of interest" description="Disordered" evidence="1">
    <location>
        <begin position="1"/>
        <end position="64"/>
    </location>
</feature>
<proteinExistence type="predicted"/>
<protein>
    <submittedName>
        <fullName evidence="2">Uncharacterized protein</fullName>
    </submittedName>
</protein>
<feature type="region of interest" description="Disordered" evidence="1">
    <location>
        <begin position="127"/>
        <end position="156"/>
    </location>
</feature>
<name>A0A921UCG5_SORBI</name>
<dbReference type="OrthoDB" id="672903at2759"/>
<feature type="compositionally biased region" description="Basic and acidic residues" evidence="1">
    <location>
        <begin position="48"/>
        <end position="60"/>
    </location>
</feature>
<dbReference type="PANTHER" id="PTHR35459">
    <property type="entry name" value="T1N6.14 PROTEIN"/>
    <property type="match status" value="1"/>
</dbReference>
<feature type="compositionally biased region" description="Pro residues" evidence="1">
    <location>
        <begin position="1"/>
        <end position="14"/>
    </location>
</feature>
<reference evidence="2" key="2">
    <citation type="submission" date="2020-10" db="EMBL/GenBank/DDBJ databases">
        <authorList>
            <person name="Cooper E.A."/>
            <person name="Brenton Z.W."/>
            <person name="Flinn B.S."/>
            <person name="Jenkins J."/>
            <person name="Shu S."/>
            <person name="Flowers D."/>
            <person name="Luo F."/>
            <person name="Wang Y."/>
            <person name="Xia P."/>
            <person name="Barry K."/>
            <person name="Daum C."/>
            <person name="Lipzen A."/>
            <person name="Yoshinaga Y."/>
            <person name="Schmutz J."/>
            <person name="Saski C."/>
            <person name="Vermerris W."/>
            <person name="Kresovich S."/>
        </authorList>
    </citation>
    <scope>NUCLEOTIDE SEQUENCE</scope>
</reference>
<dbReference type="PANTHER" id="PTHR35459:SF2">
    <property type="entry name" value="T1N6.14 PROTEIN"/>
    <property type="match status" value="1"/>
</dbReference>
<reference evidence="2" key="1">
    <citation type="journal article" date="2019" name="BMC Genomics">
        <title>A new reference genome for Sorghum bicolor reveals high levels of sequence similarity between sweet and grain genotypes: implications for the genetics of sugar metabolism.</title>
        <authorList>
            <person name="Cooper E.A."/>
            <person name="Brenton Z.W."/>
            <person name="Flinn B.S."/>
            <person name="Jenkins J."/>
            <person name="Shu S."/>
            <person name="Flowers D."/>
            <person name="Luo F."/>
            <person name="Wang Y."/>
            <person name="Xia P."/>
            <person name="Barry K."/>
            <person name="Daum C."/>
            <person name="Lipzen A."/>
            <person name="Yoshinaga Y."/>
            <person name="Schmutz J."/>
            <person name="Saski C."/>
            <person name="Vermerris W."/>
            <person name="Kresovich S."/>
        </authorList>
    </citation>
    <scope>NUCLEOTIDE SEQUENCE</scope>
</reference>
<feature type="compositionally biased region" description="Pro residues" evidence="1">
    <location>
        <begin position="21"/>
        <end position="42"/>
    </location>
</feature>
<dbReference type="KEGG" id="sbi:8055985"/>
<dbReference type="AlphaFoldDB" id="A0A921UCG5"/>
<evidence type="ECO:0000313" key="3">
    <source>
        <dbReference type="Proteomes" id="UP000807115"/>
    </source>
</evidence>
<accession>A0A921UCG5</accession>
<dbReference type="Proteomes" id="UP000807115">
    <property type="component" value="Chromosome 6"/>
</dbReference>
<evidence type="ECO:0000313" key="2">
    <source>
        <dbReference type="EMBL" id="KAG0526962.1"/>
    </source>
</evidence>
<sequence>MPPPVTAPTHPPPSESTTTTRPPPPPQQQLPPPPPPPPPPPSGVESEVPPKKRKLEEEGFQRSPYYTIRETVANLRGRFLQVCQGTDSEKKDVAAEILNEMKDVIELSKKTRLDLSATAEPVKPFDKHAARAPDDKRADKVLSEEKSLGPTTSLSGNFVHSTGGGVPLKPDNSDTTVHGLPVKTKNRAGPSKITGYTKQQGGLPQGSYVIGGSPVAWNFLIWRGSKAVYYGLTKAEWLARQSAK</sequence>
<organism evidence="2 3">
    <name type="scientific">Sorghum bicolor</name>
    <name type="common">Sorghum</name>
    <name type="synonym">Sorghum vulgare</name>
    <dbReference type="NCBI Taxonomy" id="4558"/>
    <lineage>
        <taxon>Eukaryota</taxon>
        <taxon>Viridiplantae</taxon>
        <taxon>Streptophyta</taxon>
        <taxon>Embryophyta</taxon>
        <taxon>Tracheophyta</taxon>
        <taxon>Spermatophyta</taxon>
        <taxon>Magnoliopsida</taxon>
        <taxon>Liliopsida</taxon>
        <taxon>Poales</taxon>
        <taxon>Poaceae</taxon>
        <taxon>PACMAD clade</taxon>
        <taxon>Panicoideae</taxon>
        <taxon>Andropogonodae</taxon>
        <taxon>Andropogoneae</taxon>
        <taxon>Sorghinae</taxon>
        <taxon>Sorghum</taxon>
    </lineage>
</organism>
<dbReference type="EMBL" id="CM027685">
    <property type="protein sequence ID" value="KAG0526962.1"/>
    <property type="molecule type" value="Genomic_DNA"/>
</dbReference>
<comment type="caution">
    <text evidence="2">The sequence shown here is derived from an EMBL/GenBank/DDBJ whole genome shotgun (WGS) entry which is preliminary data.</text>
</comment>
<evidence type="ECO:0000256" key="1">
    <source>
        <dbReference type="SAM" id="MobiDB-lite"/>
    </source>
</evidence>
<dbReference type="SUPFAM" id="SSF101447">
    <property type="entry name" value="Formin homology 2 domain (FH2 domain)"/>
    <property type="match status" value="1"/>
</dbReference>
<gene>
    <name evidence="2" type="ORF">BDA96_06G191400</name>
</gene>